<organism evidence="1">
    <name type="scientific">bioreactor metagenome</name>
    <dbReference type="NCBI Taxonomy" id="1076179"/>
    <lineage>
        <taxon>unclassified sequences</taxon>
        <taxon>metagenomes</taxon>
        <taxon>ecological metagenomes</taxon>
    </lineage>
</organism>
<name>A0A645GM38_9ZZZZ</name>
<dbReference type="EMBL" id="VSSQ01074029">
    <property type="protein sequence ID" value="MPN25004.1"/>
    <property type="molecule type" value="Genomic_DNA"/>
</dbReference>
<accession>A0A645GM38</accession>
<gene>
    <name evidence="1" type="ORF">SDC9_172411</name>
</gene>
<proteinExistence type="predicted"/>
<evidence type="ECO:0000313" key="1">
    <source>
        <dbReference type="EMBL" id="MPN25004.1"/>
    </source>
</evidence>
<reference evidence="1" key="1">
    <citation type="submission" date="2019-08" db="EMBL/GenBank/DDBJ databases">
        <authorList>
            <person name="Kucharzyk K."/>
            <person name="Murdoch R.W."/>
            <person name="Higgins S."/>
            <person name="Loffler F."/>
        </authorList>
    </citation>
    <scope>NUCLEOTIDE SEQUENCE</scope>
</reference>
<dbReference type="AlphaFoldDB" id="A0A645GM38"/>
<sequence>MVLQMSKIVGAIFLIVVSLEGDPVDSHPEIEFPVGIHQRPASLMAVDAEKSGPPERWARRPTAETVPVRDRRHCRQFCAFFDATFDQIRFRFDLLRPVVVHILPEAVNEREEFFRMRQNRIVLRRLSGKAEVGEFEQILLLLINRGTQDPEINA</sequence>
<comment type="caution">
    <text evidence="1">The sequence shown here is derived from an EMBL/GenBank/DDBJ whole genome shotgun (WGS) entry which is preliminary data.</text>
</comment>
<protein>
    <submittedName>
        <fullName evidence="1">Uncharacterized protein</fullName>
    </submittedName>
</protein>